<keyword evidence="2" id="KW-0520">NAD</keyword>
<dbReference type="PANTHER" id="PTHR43333">
    <property type="entry name" value="2-HACID_DH_C DOMAIN-CONTAINING PROTEIN"/>
    <property type="match status" value="1"/>
</dbReference>
<dbReference type="PANTHER" id="PTHR43333:SF1">
    <property type="entry name" value="D-ISOMER SPECIFIC 2-HYDROXYACID DEHYDROGENASE NAD-BINDING DOMAIN-CONTAINING PROTEIN"/>
    <property type="match status" value="1"/>
</dbReference>
<keyword evidence="1" id="KW-0560">Oxidoreductase</keyword>
<protein>
    <submittedName>
        <fullName evidence="4">Glyoxylate/hydroxypyruvate reductase A</fullName>
    </submittedName>
</protein>
<evidence type="ECO:0000256" key="1">
    <source>
        <dbReference type="ARBA" id="ARBA00023002"/>
    </source>
</evidence>
<feature type="domain" description="D-isomer specific 2-hydroxyacid dehydrogenase NAD-binding" evidence="3">
    <location>
        <begin position="78"/>
        <end position="254"/>
    </location>
</feature>
<dbReference type="GO" id="GO:0016491">
    <property type="term" value="F:oxidoreductase activity"/>
    <property type="evidence" value="ECO:0007669"/>
    <property type="project" value="UniProtKB-KW"/>
</dbReference>
<organism evidence="4 5">
    <name type="scientific">Microbaculum marinum</name>
    <dbReference type="NCBI Taxonomy" id="1764581"/>
    <lineage>
        <taxon>Bacteria</taxon>
        <taxon>Pseudomonadati</taxon>
        <taxon>Pseudomonadota</taxon>
        <taxon>Alphaproteobacteria</taxon>
        <taxon>Hyphomicrobiales</taxon>
        <taxon>Tepidamorphaceae</taxon>
        <taxon>Microbaculum</taxon>
    </lineage>
</organism>
<dbReference type="GO" id="GO:0051287">
    <property type="term" value="F:NAD binding"/>
    <property type="evidence" value="ECO:0007669"/>
    <property type="project" value="InterPro"/>
</dbReference>
<proteinExistence type="predicted"/>
<comment type="caution">
    <text evidence="4">The sequence shown here is derived from an EMBL/GenBank/DDBJ whole genome shotgun (WGS) entry which is preliminary data.</text>
</comment>
<dbReference type="InterPro" id="IPR036291">
    <property type="entry name" value="NAD(P)-bd_dom_sf"/>
</dbReference>
<evidence type="ECO:0000313" key="4">
    <source>
        <dbReference type="EMBL" id="MEJ8570869.1"/>
    </source>
</evidence>
<accession>A0AAW9RBK9</accession>
<dbReference type="EMBL" id="JAZHOF010000002">
    <property type="protein sequence ID" value="MEJ8570869.1"/>
    <property type="molecule type" value="Genomic_DNA"/>
</dbReference>
<dbReference type="SUPFAM" id="SSF51735">
    <property type="entry name" value="NAD(P)-binding Rossmann-fold domains"/>
    <property type="match status" value="1"/>
</dbReference>
<dbReference type="Gene3D" id="3.40.50.720">
    <property type="entry name" value="NAD(P)-binding Rossmann-like Domain"/>
    <property type="match status" value="2"/>
</dbReference>
<reference evidence="4 5" key="1">
    <citation type="submission" date="2024-02" db="EMBL/GenBank/DDBJ databases">
        <title>Genome analysis and characterization of Microbaculum marinisediminis sp. nov., isolated from marine sediment.</title>
        <authorList>
            <person name="Du Z.-J."/>
            <person name="Ye Y.-Q."/>
            <person name="Zhang Z.-R."/>
            <person name="Yuan S.-M."/>
            <person name="Zhang X.-Y."/>
        </authorList>
    </citation>
    <scope>NUCLEOTIDE SEQUENCE [LARGE SCALE GENOMIC DNA]</scope>
    <source>
        <strain evidence="4 5">SDUM1044001</strain>
    </source>
</reference>
<feature type="non-terminal residue" evidence="4">
    <location>
        <position position="1"/>
    </location>
</feature>
<dbReference type="InterPro" id="IPR006140">
    <property type="entry name" value="D-isomer_DH_NAD-bd"/>
</dbReference>
<dbReference type="RefSeq" id="WP_340328565.1">
    <property type="nucleotide sequence ID" value="NZ_JAZHOF010000002.1"/>
</dbReference>
<dbReference type="AlphaFoldDB" id="A0AAW9RBK9"/>
<name>A0AAW9RBK9_9HYPH</name>
<evidence type="ECO:0000256" key="2">
    <source>
        <dbReference type="ARBA" id="ARBA00023027"/>
    </source>
</evidence>
<sequence length="289" mass="31309">GREIRVWPDAAAPDGVRYAVCWHPPAGLLAQLPDLEVMFSLGAGADAMLADRDLPDVPLVRIVDPSLTSRMTEWVVLQVLMHHRLQRAYDVQQHDKVWKGLVQPAADAVGVGIMGLGVLGTDAAEKLNILGFDVAGWSRSPKQIPGVACFHGNAGLGPFLARTDILVVLLPLTPDTANMIDYDLLANLRRTNHMGGAALVNAGRGRLQAEEDILRALADGILAGATLDVFHEEPLPPDSPFWTHPKVTVTPHVAADSDPDYLCAYVLRQIENYESGRGLENVVDRVLGY</sequence>
<evidence type="ECO:0000313" key="5">
    <source>
        <dbReference type="Proteomes" id="UP001378188"/>
    </source>
</evidence>
<evidence type="ECO:0000259" key="3">
    <source>
        <dbReference type="Pfam" id="PF02826"/>
    </source>
</evidence>
<dbReference type="Proteomes" id="UP001378188">
    <property type="component" value="Unassembled WGS sequence"/>
</dbReference>
<keyword evidence="5" id="KW-1185">Reference proteome</keyword>
<dbReference type="CDD" id="cd12164">
    <property type="entry name" value="GDH_like_2"/>
    <property type="match status" value="1"/>
</dbReference>
<gene>
    <name evidence="4" type="ORF">V3328_05265</name>
</gene>
<dbReference type="Pfam" id="PF02826">
    <property type="entry name" value="2-Hacid_dh_C"/>
    <property type="match status" value="1"/>
</dbReference>